<sequence>MMAAERQFSFVILVLASIFKVNNLNFANIFSVTLEGELQVPTLEDAFQLWHSFAKLNTNSQCKLLLPLSAKLPLVTKRYMGWWTPKWSKIYPLGMKIIIKYHINDSVVSRKEKEKKNDLSLTKKKRISHTHKKDKQVVDVDLGKDDGAQTCAHIKKTPLMIPSAKGVSSSEDPLKKDTLTLAQEGSAQSFSP</sequence>
<comment type="caution">
    <text evidence="2">The sequence shown here is derived from an EMBL/GenBank/DDBJ whole genome shotgun (WGS) entry which is preliminary data.</text>
</comment>
<protein>
    <submittedName>
        <fullName evidence="2">Uncharacterized protein</fullName>
    </submittedName>
</protein>
<gene>
    <name evidence="2" type="ORF">POTOM_061878</name>
</gene>
<dbReference type="EMBL" id="JAAWWB010002094">
    <property type="protein sequence ID" value="KAG6735511.1"/>
    <property type="molecule type" value="Genomic_DNA"/>
</dbReference>
<name>A0A8X7XP34_POPTO</name>
<dbReference type="AlphaFoldDB" id="A0A8X7XP34"/>
<keyword evidence="3" id="KW-1185">Reference proteome</keyword>
<proteinExistence type="predicted"/>
<evidence type="ECO:0000313" key="3">
    <source>
        <dbReference type="Proteomes" id="UP000886885"/>
    </source>
</evidence>
<feature type="compositionally biased region" description="Polar residues" evidence="1">
    <location>
        <begin position="180"/>
        <end position="192"/>
    </location>
</feature>
<evidence type="ECO:0000313" key="2">
    <source>
        <dbReference type="EMBL" id="KAG6735511.1"/>
    </source>
</evidence>
<organism evidence="2 3">
    <name type="scientific">Populus tomentosa</name>
    <name type="common">Chinese white poplar</name>
    <dbReference type="NCBI Taxonomy" id="118781"/>
    <lineage>
        <taxon>Eukaryota</taxon>
        <taxon>Viridiplantae</taxon>
        <taxon>Streptophyta</taxon>
        <taxon>Embryophyta</taxon>
        <taxon>Tracheophyta</taxon>
        <taxon>Spermatophyta</taxon>
        <taxon>Magnoliopsida</taxon>
        <taxon>eudicotyledons</taxon>
        <taxon>Gunneridae</taxon>
        <taxon>Pentapetalae</taxon>
        <taxon>rosids</taxon>
        <taxon>fabids</taxon>
        <taxon>Malpighiales</taxon>
        <taxon>Salicaceae</taxon>
        <taxon>Saliceae</taxon>
        <taxon>Populus</taxon>
    </lineage>
</organism>
<reference evidence="2" key="1">
    <citation type="journal article" date="2020" name="bioRxiv">
        <title>Hybrid origin of Populus tomentosa Carr. identified through genome sequencing and phylogenomic analysis.</title>
        <authorList>
            <person name="An X."/>
            <person name="Gao K."/>
            <person name="Chen Z."/>
            <person name="Li J."/>
            <person name="Yang X."/>
            <person name="Yang X."/>
            <person name="Zhou J."/>
            <person name="Guo T."/>
            <person name="Zhao T."/>
            <person name="Huang S."/>
            <person name="Miao D."/>
            <person name="Khan W.U."/>
            <person name="Rao P."/>
            <person name="Ye M."/>
            <person name="Lei B."/>
            <person name="Liao W."/>
            <person name="Wang J."/>
            <person name="Ji L."/>
            <person name="Li Y."/>
            <person name="Guo B."/>
            <person name="Mustafa N.S."/>
            <person name="Li S."/>
            <person name="Yun Q."/>
            <person name="Keller S.R."/>
            <person name="Mao J."/>
            <person name="Zhang R."/>
            <person name="Strauss S.H."/>
        </authorList>
    </citation>
    <scope>NUCLEOTIDE SEQUENCE</scope>
    <source>
        <strain evidence="2">GM15</strain>
        <tissue evidence="2">Leaf</tissue>
    </source>
</reference>
<dbReference type="Proteomes" id="UP000886885">
    <property type="component" value="Unassembled WGS sequence"/>
</dbReference>
<feature type="region of interest" description="Disordered" evidence="1">
    <location>
        <begin position="162"/>
        <end position="192"/>
    </location>
</feature>
<accession>A0A8X7XP34</accession>
<evidence type="ECO:0000256" key="1">
    <source>
        <dbReference type="SAM" id="MobiDB-lite"/>
    </source>
</evidence>